<dbReference type="InterPro" id="IPR001789">
    <property type="entry name" value="Sig_transdc_resp-reg_receiver"/>
</dbReference>
<dbReference type="SUPFAM" id="SSF47384">
    <property type="entry name" value="Homodimeric domain of signal transducing histidine kinase"/>
    <property type="match status" value="1"/>
</dbReference>
<dbReference type="GO" id="GO:0000155">
    <property type="term" value="F:phosphorelay sensor kinase activity"/>
    <property type="evidence" value="ECO:0007669"/>
    <property type="project" value="InterPro"/>
</dbReference>
<dbReference type="Gene3D" id="3.40.50.2300">
    <property type="match status" value="1"/>
</dbReference>
<evidence type="ECO:0000259" key="10">
    <source>
        <dbReference type="PROSITE" id="PS50112"/>
    </source>
</evidence>
<dbReference type="PROSITE" id="PS50109">
    <property type="entry name" value="HIS_KIN"/>
    <property type="match status" value="1"/>
</dbReference>
<evidence type="ECO:0000256" key="7">
    <source>
        <dbReference type="PROSITE-ProRule" id="PRU00169"/>
    </source>
</evidence>
<dbReference type="InterPro" id="IPR035965">
    <property type="entry name" value="PAS-like_dom_sf"/>
</dbReference>
<feature type="domain" description="Histidine kinase" evidence="8">
    <location>
        <begin position="439"/>
        <end position="681"/>
    </location>
</feature>
<dbReference type="Pfam" id="PF01590">
    <property type="entry name" value="GAF"/>
    <property type="match status" value="1"/>
</dbReference>
<dbReference type="RefSeq" id="WP_188626614.1">
    <property type="nucleotide sequence ID" value="NZ_BMIL01000005.1"/>
</dbReference>
<dbReference type="InterPro" id="IPR001610">
    <property type="entry name" value="PAC"/>
</dbReference>
<dbReference type="Pfam" id="PF13426">
    <property type="entry name" value="PAS_9"/>
    <property type="match status" value="1"/>
</dbReference>
<comment type="catalytic activity">
    <reaction evidence="1">
        <text>ATP + protein L-histidine = ADP + protein N-phospho-L-histidine.</text>
        <dbReference type="EC" id="2.7.13.3"/>
    </reaction>
</comment>
<evidence type="ECO:0000313" key="13">
    <source>
        <dbReference type="Proteomes" id="UP000651668"/>
    </source>
</evidence>
<dbReference type="InterPro" id="IPR004358">
    <property type="entry name" value="Sig_transdc_His_kin-like_C"/>
</dbReference>
<dbReference type="Proteomes" id="UP000651668">
    <property type="component" value="Unassembled WGS sequence"/>
</dbReference>
<dbReference type="PROSITE" id="PS50112">
    <property type="entry name" value="PAS"/>
    <property type="match status" value="2"/>
</dbReference>
<protein>
    <recommendedName>
        <fullName evidence="2">histidine kinase</fullName>
        <ecNumber evidence="2">2.7.13.3</ecNumber>
    </recommendedName>
</protein>
<dbReference type="Gene3D" id="1.10.287.130">
    <property type="match status" value="1"/>
</dbReference>
<feature type="domain" description="PAC" evidence="11">
    <location>
        <begin position="369"/>
        <end position="421"/>
    </location>
</feature>
<dbReference type="Pfam" id="PF08447">
    <property type="entry name" value="PAS_3"/>
    <property type="match status" value="1"/>
</dbReference>
<dbReference type="InterPro" id="IPR003594">
    <property type="entry name" value="HATPase_dom"/>
</dbReference>
<comment type="caution">
    <text evidence="12">The sequence shown here is derived from an EMBL/GenBank/DDBJ whole genome shotgun (WGS) entry which is preliminary data.</text>
</comment>
<dbReference type="EC" id="2.7.13.3" evidence="2"/>
<evidence type="ECO:0000259" key="9">
    <source>
        <dbReference type="PROSITE" id="PS50110"/>
    </source>
</evidence>
<feature type="domain" description="Response regulatory" evidence="9">
    <location>
        <begin position="702"/>
        <end position="820"/>
    </location>
</feature>
<dbReference type="SMART" id="SM00387">
    <property type="entry name" value="HATPase_c"/>
    <property type="match status" value="1"/>
</dbReference>
<feature type="domain" description="PAS" evidence="10">
    <location>
        <begin position="295"/>
        <end position="339"/>
    </location>
</feature>
<evidence type="ECO:0000313" key="12">
    <source>
        <dbReference type="EMBL" id="GGC65299.1"/>
    </source>
</evidence>
<dbReference type="SUPFAM" id="SSF55781">
    <property type="entry name" value="GAF domain-like"/>
    <property type="match status" value="1"/>
</dbReference>
<dbReference type="InterPro" id="IPR029016">
    <property type="entry name" value="GAF-like_dom_sf"/>
</dbReference>
<dbReference type="InterPro" id="IPR036097">
    <property type="entry name" value="HisK_dim/P_sf"/>
</dbReference>
<dbReference type="PROSITE" id="PS50110">
    <property type="entry name" value="RESPONSE_REGULATORY"/>
    <property type="match status" value="1"/>
</dbReference>
<evidence type="ECO:0000256" key="4">
    <source>
        <dbReference type="ARBA" id="ARBA00022679"/>
    </source>
</evidence>
<evidence type="ECO:0000256" key="6">
    <source>
        <dbReference type="ARBA" id="ARBA00023012"/>
    </source>
</evidence>
<dbReference type="Gene3D" id="3.30.450.40">
    <property type="match status" value="1"/>
</dbReference>
<keyword evidence="13" id="KW-1185">Reference proteome</keyword>
<dbReference type="SUPFAM" id="SSF55785">
    <property type="entry name" value="PYP-like sensor domain (PAS domain)"/>
    <property type="match status" value="2"/>
</dbReference>
<organism evidence="12 13">
    <name type="scientific">Pedobacter quisquiliarum</name>
    <dbReference type="NCBI Taxonomy" id="1834438"/>
    <lineage>
        <taxon>Bacteria</taxon>
        <taxon>Pseudomonadati</taxon>
        <taxon>Bacteroidota</taxon>
        <taxon>Sphingobacteriia</taxon>
        <taxon>Sphingobacteriales</taxon>
        <taxon>Sphingobacteriaceae</taxon>
        <taxon>Pedobacter</taxon>
    </lineage>
</organism>
<dbReference type="NCBIfam" id="TIGR00229">
    <property type="entry name" value="sensory_box"/>
    <property type="match status" value="2"/>
</dbReference>
<dbReference type="InterPro" id="IPR003018">
    <property type="entry name" value="GAF"/>
</dbReference>
<dbReference type="SMART" id="SM00086">
    <property type="entry name" value="PAC"/>
    <property type="match status" value="2"/>
</dbReference>
<dbReference type="InterPro" id="IPR036890">
    <property type="entry name" value="HATPase_C_sf"/>
</dbReference>
<dbReference type="InterPro" id="IPR000014">
    <property type="entry name" value="PAS"/>
</dbReference>
<dbReference type="InterPro" id="IPR013655">
    <property type="entry name" value="PAS_fold_3"/>
</dbReference>
<dbReference type="Pfam" id="PF02518">
    <property type="entry name" value="HATPase_c"/>
    <property type="match status" value="1"/>
</dbReference>
<proteinExistence type="predicted"/>
<dbReference type="Gene3D" id="3.30.450.20">
    <property type="entry name" value="PAS domain"/>
    <property type="match status" value="2"/>
</dbReference>
<dbReference type="InterPro" id="IPR000700">
    <property type="entry name" value="PAS-assoc_C"/>
</dbReference>
<keyword evidence="5" id="KW-0418">Kinase</keyword>
<dbReference type="SUPFAM" id="SSF55874">
    <property type="entry name" value="ATPase domain of HSP90 chaperone/DNA topoisomerase II/histidine kinase"/>
    <property type="match status" value="1"/>
</dbReference>
<evidence type="ECO:0000256" key="1">
    <source>
        <dbReference type="ARBA" id="ARBA00000085"/>
    </source>
</evidence>
<dbReference type="Gene3D" id="3.30.565.10">
    <property type="entry name" value="Histidine kinase-like ATPase, C-terminal domain"/>
    <property type="match status" value="1"/>
</dbReference>
<feature type="modified residue" description="4-aspartylphosphate" evidence="7">
    <location>
        <position position="751"/>
    </location>
</feature>
<evidence type="ECO:0000259" key="11">
    <source>
        <dbReference type="PROSITE" id="PS50113"/>
    </source>
</evidence>
<dbReference type="CDD" id="cd00130">
    <property type="entry name" value="PAS"/>
    <property type="match status" value="2"/>
</dbReference>
<dbReference type="PROSITE" id="PS50113">
    <property type="entry name" value="PAC"/>
    <property type="match status" value="1"/>
</dbReference>
<reference evidence="12" key="1">
    <citation type="journal article" date="2014" name="Int. J. Syst. Evol. Microbiol.">
        <title>Complete genome sequence of Corynebacterium casei LMG S-19264T (=DSM 44701T), isolated from a smear-ripened cheese.</title>
        <authorList>
            <consortium name="US DOE Joint Genome Institute (JGI-PGF)"/>
            <person name="Walter F."/>
            <person name="Albersmeier A."/>
            <person name="Kalinowski J."/>
            <person name="Ruckert C."/>
        </authorList>
    </citation>
    <scope>NUCLEOTIDE SEQUENCE</scope>
    <source>
        <strain evidence="12">CGMCC 1.15343</strain>
    </source>
</reference>
<dbReference type="Pfam" id="PF00072">
    <property type="entry name" value="Response_reg"/>
    <property type="match status" value="1"/>
</dbReference>
<dbReference type="InterPro" id="IPR003661">
    <property type="entry name" value="HisK_dim/P_dom"/>
</dbReference>
<dbReference type="PANTHER" id="PTHR45339">
    <property type="entry name" value="HYBRID SIGNAL TRANSDUCTION HISTIDINE KINASE J"/>
    <property type="match status" value="1"/>
</dbReference>
<dbReference type="SMART" id="SM00091">
    <property type="entry name" value="PAS"/>
    <property type="match status" value="2"/>
</dbReference>
<keyword evidence="6" id="KW-0902">Two-component regulatory system</keyword>
<evidence type="ECO:0000256" key="3">
    <source>
        <dbReference type="ARBA" id="ARBA00022553"/>
    </source>
</evidence>
<dbReference type="FunFam" id="3.30.565.10:FF:000010">
    <property type="entry name" value="Sensor histidine kinase RcsC"/>
    <property type="match status" value="1"/>
</dbReference>
<reference evidence="12" key="2">
    <citation type="submission" date="2020-09" db="EMBL/GenBank/DDBJ databases">
        <authorList>
            <person name="Sun Q."/>
            <person name="Zhou Y."/>
        </authorList>
    </citation>
    <scope>NUCLEOTIDE SEQUENCE</scope>
    <source>
        <strain evidence="12">CGMCC 1.15343</strain>
    </source>
</reference>
<evidence type="ECO:0000256" key="2">
    <source>
        <dbReference type="ARBA" id="ARBA00012438"/>
    </source>
</evidence>
<keyword evidence="3 7" id="KW-0597">Phosphoprotein</keyword>
<dbReference type="InterPro" id="IPR005467">
    <property type="entry name" value="His_kinase_dom"/>
</dbReference>
<feature type="domain" description="PAS" evidence="10">
    <location>
        <begin position="196"/>
        <end position="248"/>
    </location>
</feature>
<dbReference type="CDD" id="cd16922">
    <property type="entry name" value="HATPase_EvgS-ArcB-TorS-like"/>
    <property type="match status" value="1"/>
</dbReference>
<dbReference type="Pfam" id="PF00512">
    <property type="entry name" value="HisKA"/>
    <property type="match status" value="1"/>
</dbReference>
<accession>A0A916UB50</accession>
<dbReference type="PRINTS" id="PR00344">
    <property type="entry name" value="BCTRLSENSOR"/>
</dbReference>
<dbReference type="PANTHER" id="PTHR45339:SF1">
    <property type="entry name" value="HYBRID SIGNAL TRANSDUCTION HISTIDINE KINASE J"/>
    <property type="match status" value="1"/>
</dbReference>
<name>A0A916UB50_9SPHI</name>
<dbReference type="AlphaFoldDB" id="A0A916UB50"/>
<dbReference type="EMBL" id="BMIL01000005">
    <property type="protein sequence ID" value="GGC65299.1"/>
    <property type="molecule type" value="Genomic_DNA"/>
</dbReference>
<dbReference type="InterPro" id="IPR011006">
    <property type="entry name" value="CheY-like_superfamily"/>
</dbReference>
<dbReference type="SMART" id="SM00448">
    <property type="entry name" value="REC"/>
    <property type="match status" value="1"/>
</dbReference>
<sequence length="825" mass="93021">MLTSESRKPLRSDDEEGRLNALYEYDILDSGRDVGFDNLTKLARQIFNLPYVFITFVDRHRVWFKSAIGLDADETPRSNSFCECAIKEWDVHEVCDALADERFRSNPLVIGAPHFRYYVGVPLINEDGYALGTLCLLDDVPNKMSDECRDMLRTIAAEVMMHLTGRKKAIALQNETQRLEAMLNISAFSPEIHATLDFKGKIMFINGAVKNLLGYSVEEALNLNLWDICYKEDMQLVLDTLHKGLEAGKHEFEILFRILSKDGSLRWFSWSLVTINRTWYAYGRDHTERRKVQSELTRLSLVASKTNNAVVINDHNNEVIWINDAFEKITGFNLEDLRGHRLGDLLAGPGTDLNGIAQAREHSRRNESFAFDVLCYRKDKQQIWLSVYNTMVLDAHGKVEMEVEIIIDITDKKVAERALMDAKEKALQLSASKEMFLSVMSHEIRNPLNAVIGMTHLLLENDPKPSQLEDLKILKFSGENLIHIINDVLDYTKIETGNLELEHIPFSLKTLVNDILNSLQVNGNKNSNQLKLIYDQAIPEQLMGDKTRIYQILMNLLGNAIKFTDHGTVTLKAQVATAQAAQLQNAADTTAVGQPFLANDGSKIQINFEVSDTGIGIPEDKQVSIFESFTQARTDISRKYGGTGLGLAITRKLLQLLKSDIHVQSTEGQGTTFFFSIVFDQVDHKEIEASLESQSGVFRGKKVLVVDDNEINILIVKRILTTWGLENDVAADGEEAIRKVMENRYDLILMDINMPGIDGFETTSIIRELNGSYYQDVPVIALTASTQYHDSSKISASGMNGYLLKPFNHDKVKAVLSEFLGNHTN</sequence>
<dbReference type="SMART" id="SM00388">
    <property type="entry name" value="HisKA"/>
    <property type="match status" value="1"/>
</dbReference>
<gene>
    <name evidence="12" type="ORF">GCM10011387_18680</name>
</gene>
<dbReference type="SUPFAM" id="SSF52172">
    <property type="entry name" value="CheY-like"/>
    <property type="match status" value="1"/>
</dbReference>
<evidence type="ECO:0000259" key="8">
    <source>
        <dbReference type="PROSITE" id="PS50109"/>
    </source>
</evidence>
<dbReference type="CDD" id="cd00082">
    <property type="entry name" value="HisKA"/>
    <property type="match status" value="1"/>
</dbReference>
<keyword evidence="4" id="KW-0808">Transferase</keyword>
<dbReference type="SMART" id="SM00065">
    <property type="entry name" value="GAF"/>
    <property type="match status" value="1"/>
</dbReference>
<dbReference type="CDD" id="cd17546">
    <property type="entry name" value="REC_hyHK_CKI1_RcsC-like"/>
    <property type="match status" value="1"/>
</dbReference>
<evidence type="ECO:0000256" key="5">
    <source>
        <dbReference type="ARBA" id="ARBA00022777"/>
    </source>
</evidence>